<evidence type="ECO:0000313" key="3">
    <source>
        <dbReference type="Proteomes" id="UP000315295"/>
    </source>
</evidence>
<dbReference type="CDD" id="cd01461">
    <property type="entry name" value="vWA_interalpha_trypsin_inhibitor"/>
    <property type="match status" value="1"/>
</dbReference>
<protein>
    <recommendedName>
        <fullName evidence="1">VWFA domain-containing protein</fullName>
    </recommendedName>
</protein>
<proteinExistence type="predicted"/>
<dbReference type="EMBL" id="VIEB01000959">
    <property type="protein sequence ID" value="TQD77502.1"/>
    <property type="molecule type" value="Genomic_DNA"/>
</dbReference>
<dbReference type="PANTHER" id="PTHR46503:SF9">
    <property type="entry name" value="INTER ALPHA-TRYPSIN INHIBITOR, HEAVY CHAIN-LIKE PROTEIN"/>
    <property type="match status" value="1"/>
</dbReference>
<comment type="caution">
    <text evidence="2">The sequence shown here is derived from an EMBL/GenBank/DDBJ whole genome shotgun (WGS) entry which is preliminary data.</text>
</comment>
<dbReference type="PROSITE" id="PS50234">
    <property type="entry name" value="VWFA"/>
    <property type="match status" value="1"/>
</dbReference>
<feature type="domain" description="VWFA" evidence="1">
    <location>
        <begin position="281"/>
        <end position="470"/>
    </location>
</feature>
<dbReference type="PANTHER" id="PTHR46503">
    <property type="entry name" value="INTER-ALPHA-TRYPSIN INHIBITOR HEAVY CHAIN-LIKE PROTEIN"/>
    <property type="match status" value="1"/>
</dbReference>
<dbReference type="SMART" id="SM00327">
    <property type="entry name" value="VWA"/>
    <property type="match status" value="1"/>
</dbReference>
<dbReference type="AlphaFoldDB" id="A0A540KU15"/>
<dbReference type="InterPro" id="IPR002035">
    <property type="entry name" value="VWF_A"/>
</dbReference>
<dbReference type="Gene3D" id="3.40.50.410">
    <property type="entry name" value="von Willebrand factor, type A domain"/>
    <property type="match status" value="1"/>
</dbReference>
<accession>A0A540KU15</accession>
<reference evidence="2 3" key="1">
    <citation type="journal article" date="2019" name="G3 (Bethesda)">
        <title>Sequencing of a Wild Apple (Malus baccata) Genome Unravels the Differences Between Cultivated and Wild Apple Species Regarding Disease Resistance and Cold Tolerance.</title>
        <authorList>
            <person name="Chen X."/>
        </authorList>
    </citation>
    <scope>NUCLEOTIDE SEQUENCE [LARGE SCALE GENOMIC DNA]</scope>
    <source>
        <strain evidence="3">cv. Shandingzi</strain>
        <tissue evidence="2">Leaves</tissue>
    </source>
</reference>
<gene>
    <name evidence="2" type="ORF">C1H46_036983</name>
</gene>
<dbReference type="InterPro" id="IPR036465">
    <property type="entry name" value="vWFA_dom_sf"/>
</dbReference>
<dbReference type="STRING" id="106549.A0A540KU15"/>
<evidence type="ECO:0000313" key="2">
    <source>
        <dbReference type="EMBL" id="TQD77502.1"/>
    </source>
</evidence>
<dbReference type="Proteomes" id="UP000315295">
    <property type="component" value="Unassembled WGS sequence"/>
</dbReference>
<dbReference type="SUPFAM" id="SSF53300">
    <property type="entry name" value="vWA-like"/>
    <property type="match status" value="1"/>
</dbReference>
<organism evidence="2 3">
    <name type="scientific">Malus baccata</name>
    <name type="common">Siberian crab apple</name>
    <name type="synonym">Pyrus baccata</name>
    <dbReference type="NCBI Taxonomy" id="106549"/>
    <lineage>
        <taxon>Eukaryota</taxon>
        <taxon>Viridiplantae</taxon>
        <taxon>Streptophyta</taxon>
        <taxon>Embryophyta</taxon>
        <taxon>Tracheophyta</taxon>
        <taxon>Spermatophyta</taxon>
        <taxon>Magnoliopsida</taxon>
        <taxon>eudicotyledons</taxon>
        <taxon>Gunneridae</taxon>
        <taxon>Pentapetalae</taxon>
        <taxon>rosids</taxon>
        <taxon>fabids</taxon>
        <taxon>Rosales</taxon>
        <taxon>Rosaceae</taxon>
        <taxon>Amygdaloideae</taxon>
        <taxon>Maleae</taxon>
        <taxon>Malus</taxon>
    </lineage>
</organism>
<keyword evidence="3" id="KW-1185">Reference proteome</keyword>
<name>A0A540KU15_MALBA</name>
<dbReference type="Pfam" id="PF13768">
    <property type="entry name" value="VWA_3"/>
    <property type="match status" value="1"/>
</dbReference>
<evidence type="ECO:0000259" key="1">
    <source>
        <dbReference type="PROSITE" id="PS50234"/>
    </source>
</evidence>
<sequence>MAAEFSSCVEYGLGLSKRIFYGKESVPDPLAMTRSSKSFLPEAPMVYAVVTNPEIVENPDIPSYQPYVHGLCQPPALIPLHMHGIVMEIEVYLDTAFVTVSGTWRVHCVSSAKRCDCRVAVPMGEQGSLLGVEAEAAGRSYRTQLIAAEDSTNGEKVGKDGYFLKREAYTLKVPQVDGGSLLSFKIRWSQKLLYHDGHFSLSVPFSFPAYVNPAGKNVSKREKIFLNVNAGTNMDISCKSTSHPLKDERHQSGKLSFSYEAEVQSWSSAAFSFSYTVFKKQVIFIVDMSGSMLGDPLENAKNALLASLSKLNVEDTFNIIAFNGEVHLFSSSMELATNKAILKAKNWVDANLIANGGTNILLPLRQAMMLLAKTVDSIPFIFLITDGAVEDEREICNFMKGYASAGSICPRISTFGIGLYCNHYFLQMLAQIGKGYYDAAYDSGSIEYRMQRLFTSASSVIIANITVEALDSLDSLELCPSHIPDLSSGSPLIMSGRYEGSFPDSIKVHGTLADMSNFVIDLKVQRSKDFPLDRVLARRHIDMLTAHAWLSGSKELEEKVSKLSKQTGVPSEYTCMILLQTNEGKKAPESVMIQEVYNKITKWKKTQSSSQKMITLGNLGIGFGNLTATAQNKAPGSEEKKAADATELLVKAASNCCSRALDRVCCMCFITTCSHMNNQCAIVLTQVCTALACFECFNCCFELCSG</sequence>